<dbReference type="SUPFAM" id="SSF53098">
    <property type="entry name" value="Ribonuclease H-like"/>
    <property type="match status" value="1"/>
</dbReference>
<feature type="region of interest" description="Disordered" evidence="1">
    <location>
        <begin position="331"/>
        <end position="397"/>
    </location>
</feature>
<dbReference type="OrthoDB" id="5953249at2759"/>
<name>A0A9N9H623_9GLOM</name>
<feature type="compositionally biased region" description="Low complexity" evidence="1">
    <location>
        <begin position="151"/>
        <end position="166"/>
    </location>
</feature>
<dbReference type="Proteomes" id="UP000789759">
    <property type="component" value="Unassembled WGS sequence"/>
</dbReference>
<feature type="region of interest" description="Disordered" evidence="1">
    <location>
        <begin position="13"/>
        <end position="258"/>
    </location>
</feature>
<feature type="compositionally biased region" description="Basic and acidic residues" evidence="1">
    <location>
        <begin position="41"/>
        <end position="60"/>
    </location>
</feature>
<dbReference type="GO" id="GO:0005634">
    <property type="term" value="C:nucleus"/>
    <property type="evidence" value="ECO:0007669"/>
    <property type="project" value="TreeGrafter"/>
</dbReference>
<sequence>MASVASRNLFDILVDNEDIDPIVPEKESSKKEPAATVVVQKKVDRSRASPKEARIRHEYPQRGGFKSAPTNNRNEDTRSGAAPRDRNVGPRLSGRREEGDYPNRMSRGARASERGRGGRGGSRRGREYDRHSGTGKYDSDKKENQSWGNATTSWENNETTENNWSGETKENDAPASSSRKNESEKPGPNENGWDGANGQNAHESNAKEGGSNWDAPVEATENWESGVNENENSTAEDKAEFKNREVKEETAEDGEATAAVVEKTFDEYLAEKAQKVLDLSLPEARKPNEGVDDSQWKDAVPLEKDDEDVLFAGKEQAYRLKSKKSKAKNYLEIEPTYDRPGANFPRGRGRGRGGGARGGRERRDNRDGRERDRRDNYRDNYDNENRDNRRRVGGRGINLDDQSAFPSLVNKHWNRAARTDEISKKIDAFFAPSHFFNKYTTLEFFLGTSNEDERRHLLLSENSVRIIRSGLESYTSTSFSSMPTSHYSYSDVVRVSINAPSMYNKVTKDIQKYNKKVRTAVKLRGMKNMWEKARNMIQEKKYLFVAVDVESYERDHSCILEVGWSMYDSKKDLIMDRHFCVTDYRHLRNGQFVPDMKDRFTFGTTVWANQKTIKDEFMKDLEKQRGNVVLLGHDIKTDVKYIESMGMDVSSVIERFDTADMNAARVGKPNERINLGRLLDELDIENYSLHNAGNDAHYTLRLFLELCKLPPAPPEEPNASQPVSDDDWI</sequence>
<proteinExistence type="predicted"/>
<accession>A0A9N9H623</accession>
<dbReference type="Gene3D" id="3.30.420.10">
    <property type="entry name" value="Ribonuclease H-like superfamily/Ribonuclease H"/>
    <property type="match status" value="1"/>
</dbReference>
<dbReference type="PANTHER" id="PTHR28083">
    <property type="entry name" value="GOOD FOR FULL DBP5 ACTIVITY PROTEIN 2"/>
    <property type="match status" value="1"/>
</dbReference>
<feature type="compositionally biased region" description="Polar residues" evidence="1">
    <location>
        <begin position="222"/>
        <end position="233"/>
    </location>
</feature>
<evidence type="ECO:0000259" key="2">
    <source>
        <dbReference type="Pfam" id="PF21762"/>
    </source>
</evidence>
<comment type="caution">
    <text evidence="3">The sequence shown here is derived from an EMBL/GenBank/DDBJ whole genome shotgun (WGS) entry which is preliminary data.</text>
</comment>
<dbReference type="InterPro" id="IPR048519">
    <property type="entry name" value="Gfd2/YDR514C-like_C"/>
</dbReference>
<dbReference type="Gene3D" id="6.10.140.1040">
    <property type="match status" value="1"/>
</dbReference>
<reference evidence="3" key="1">
    <citation type="submission" date="2021-06" db="EMBL/GenBank/DDBJ databases">
        <authorList>
            <person name="Kallberg Y."/>
            <person name="Tangrot J."/>
            <person name="Rosling A."/>
        </authorList>
    </citation>
    <scope>NUCLEOTIDE SEQUENCE</scope>
    <source>
        <strain evidence="3">FL966</strain>
    </source>
</reference>
<evidence type="ECO:0000256" key="1">
    <source>
        <dbReference type="SAM" id="MobiDB-lite"/>
    </source>
</evidence>
<feature type="compositionally biased region" description="Basic and acidic residues" evidence="1">
    <location>
        <begin position="283"/>
        <end position="300"/>
    </location>
</feature>
<feature type="compositionally biased region" description="Basic and acidic residues" evidence="1">
    <location>
        <begin position="235"/>
        <end position="249"/>
    </location>
</feature>
<dbReference type="InterPro" id="IPR012337">
    <property type="entry name" value="RNaseH-like_sf"/>
</dbReference>
<gene>
    <name evidence="3" type="ORF">CPELLU_LOCUS9818</name>
</gene>
<feature type="domain" description="Gfd2/YDR514C-like C-terminal" evidence="2">
    <location>
        <begin position="544"/>
        <end position="705"/>
    </location>
</feature>
<dbReference type="InterPro" id="IPR040151">
    <property type="entry name" value="Gfd2/YDR514C-like"/>
</dbReference>
<organism evidence="3 4">
    <name type="scientific">Cetraspora pellucida</name>
    <dbReference type="NCBI Taxonomy" id="1433469"/>
    <lineage>
        <taxon>Eukaryota</taxon>
        <taxon>Fungi</taxon>
        <taxon>Fungi incertae sedis</taxon>
        <taxon>Mucoromycota</taxon>
        <taxon>Glomeromycotina</taxon>
        <taxon>Glomeromycetes</taxon>
        <taxon>Diversisporales</taxon>
        <taxon>Gigasporaceae</taxon>
        <taxon>Cetraspora</taxon>
    </lineage>
</organism>
<dbReference type="Pfam" id="PF21762">
    <property type="entry name" value="DEDDh_C"/>
    <property type="match status" value="1"/>
</dbReference>
<evidence type="ECO:0000313" key="3">
    <source>
        <dbReference type="EMBL" id="CAG8661389.1"/>
    </source>
</evidence>
<dbReference type="PANTHER" id="PTHR28083:SF1">
    <property type="entry name" value="GOOD FOR FULL DBP5 ACTIVITY PROTEIN 2"/>
    <property type="match status" value="1"/>
</dbReference>
<dbReference type="GO" id="GO:0003676">
    <property type="term" value="F:nucleic acid binding"/>
    <property type="evidence" value="ECO:0007669"/>
    <property type="project" value="InterPro"/>
</dbReference>
<feature type="region of interest" description="Disordered" evidence="1">
    <location>
        <begin position="278"/>
        <end position="300"/>
    </location>
</feature>
<dbReference type="AlphaFoldDB" id="A0A9N9H623"/>
<feature type="compositionally biased region" description="Basic and acidic residues" evidence="1">
    <location>
        <begin position="73"/>
        <end position="101"/>
    </location>
</feature>
<feature type="compositionally biased region" description="Basic and acidic residues" evidence="1">
    <location>
        <begin position="358"/>
        <end position="387"/>
    </location>
</feature>
<protein>
    <submittedName>
        <fullName evidence="3">4299_t:CDS:1</fullName>
    </submittedName>
</protein>
<feature type="compositionally biased region" description="Basic and acidic residues" evidence="1">
    <location>
        <begin position="23"/>
        <end position="33"/>
    </location>
</feature>
<dbReference type="EMBL" id="CAJVQA010007758">
    <property type="protein sequence ID" value="CAG8661389.1"/>
    <property type="molecule type" value="Genomic_DNA"/>
</dbReference>
<feature type="compositionally biased region" description="Basic and acidic residues" evidence="1">
    <location>
        <begin position="124"/>
        <end position="144"/>
    </location>
</feature>
<dbReference type="InterPro" id="IPR036397">
    <property type="entry name" value="RNaseH_sf"/>
</dbReference>
<evidence type="ECO:0000313" key="4">
    <source>
        <dbReference type="Proteomes" id="UP000789759"/>
    </source>
</evidence>
<keyword evidence="4" id="KW-1185">Reference proteome</keyword>